<dbReference type="GO" id="GO:0000287">
    <property type="term" value="F:magnesium ion binding"/>
    <property type="evidence" value="ECO:0007669"/>
    <property type="project" value="TreeGrafter"/>
</dbReference>
<evidence type="ECO:0000256" key="14">
    <source>
        <dbReference type="ARBA" id="ARBA00048811"/>
    </source>
</evidence>
<accession>A0A926HSA1</accession>
<dbReference type="EC" id="2.4.2.8" evidence="16"/>
<evidence type="ECO:0000256" key="4">
    <source>
        <dbReference type="ARBA" id="ARBA00004669"/>
    </source>
</evidence>
<evidence type="ECO:0000256" key="5">
    <source>
        <dbReference type="ARBA" id="ARBA00004676"/>
    </source>
</evidence>
<dbReference type="EMBL" id="JACRSN010000019">
    <property type="protein sequence ID" value="MBC8534604.1"/>
    <property type="molecule type" value="Genomic_DNA"/>
</dbReference>
<dbReference type="GO" id="GO:0006166">
    <property type="term" value="P:purine ribonucleoside salvage"/>
    <property type="evidence" value="ECO:0007669"/>
    <property type="project" value="UniProtKB-KW"/>
</dbReference>
<evidence type="ECO:0000256" key="6">
    <source>
        <dbReference type="ARBA" id="ARBA00008391"/>
    </source>
</evidence>
<dbReference type="InterPro" id="IPR000836">
    <property type="entry name" value="PRTase_dom"/>
</dbReference>
<comment type="subcellular location">
    <subcellularLocation>
        <location evidence="3 16">Cytoplasm</location>
    </subcellularLocation>
</comment>
<gene>
    <name evidence="18" type="primary">hpt</name>
    <name evidence="18" type="ORF">IAG03_11545</name>
</gene>
<evidence type="ECO:0000256" key="11">
    <source>
        <dbReference type="ARBA" id="ARBA00022726"/>
    </source>
</evidence>
<dbReference type="InterPro" id="IPR050408">
    <property type="entry name" value="HGPRT"/>
</dbReference>
<dbReference type="GO" id="GO:0032263">
    <property type="term" value="P:GMP salvage"/>
    <property type="evidence" value="ECO:0007669"/>
    <property type="project" value="TreeGrafter"/>
</dbReference>
<dbReference type="SUPFAM" id="SSF53271">
    <property type="entry name" value="PRTase-like"/>
    <property type="match status" value="1"/>
</dbReference>
<keyword evidence="10 16" id="KW-0479">Metal-binding</keyword>
<dbReference type="Gene3D" id="3.40.50.2020">
    <property type="match status" value="1"/>
</dbReference>
<reference evidence="18" key="1">
    <citation type="submission" date="2020-08" db="EMBL/GenBank/DDBJ databases">
        <title>Genome public.</title>
        <authorList>
            <person name="Liu C."/>
            <person name="Sun Q."/>
        </authorList>
    </citation>
    <scope>NUCLEOTIDE SEQUENCE</scope>
    <source>
        <strain evidence="18">NSJ-40</strain>
    </source>
</reference>
<dbReference type="GO" id="GO:0052657">
    <property type="term" value="F:guanine phosphoribosyltransferase activity"/>
    <property type="evidence" value="ECO:0007669"/>
    <property type="project" value="UniProtKB-ARBA"/>
</dbReference>
<keyword evidence="19" id="KW-1185">Reference proteome</keyword>
<keyword evidence="9 16" id="KW-0808">Transferase</keyword>
<evidence type="ECO:0000256" key="9">
    <source>
        <dbReference type="ARBA" id="ARBA00022679"/>
    </source>
</evidence>
<evidence type="ECO:0000256" key="1">
    <source>
        <dbReference type="ARBA" id="ARBA00001946"/>
    </source>
</evidence>
<dbReference type="InterPro" id="IPR005904">
    <property type="entry name" value="Hxn_phspho_trans"/>
</dbReference>
<dbReference type="PANTHER" id="PTHR43340:SF1">
    <property type="entry name" value="HYPOXANTHINE PHOSPHORIBOSYLTRANSFERASE"/>
    <property type="match status" value="1"/>
</dbReference>
<keyword evidence="13 16" id="KW-0460">Magnesium</keyword>
<comment type="similarity">
    <text evidence="6 16">Belongs to the purine/pyrimidine phosphoribosyltransferase family.</text>
</comment>
<evidence type="ECO:0000313" key="18">
    <source>
        <dbReference type="EMBL" id="MBC8534604.1"/>
    </source>
</evidence>
<dbReference type="RefSeq" id="WP_249320190.1">
    <property type="nucleotide sequence ID" value="NZ_JACRSN010000019.1"/>
</dbReference>
<comment type="function">
    <text evidence="2">Purine salvage pathway enzyme that catalyzes the transfer of the ribosyl-5-phosphate group from 5-phospho-alpha-D-ribose 1-diphosphate (PRPP) to the N9 position of the 6-oxopurines hypoxanthine and guanine to form the corresponding ribonucleotides IMP (inosine 5'-monophosphate) and GMP (guanosine 5'-monophosphate), with the release of PPi.</text>
</comment>
<evidence type="ECO:0000256" key="10">
    <source>
        <dbReference type="ARBA" id="ARBA00022723"/>
    </source>
</evidence>
<comment type="pathway">
    <text evidence="5">Purine metabolism; GMP biosynthesis via salvage pathway; GMP from guanine: step 1/1.</text>
</comment>
<keyword evidence="7 16" id="KW-0963">Cytoplasm</keyword>
<keyword evidence="11 16" id="KW-0660">Purine salvage</keyword>
<dbReference type="Proteomes" id="UP000651482">
    <property type="component" value="Unassembled WGS sequence"/>
</dbReference>
<evidence type="ECO:0000256" key="13">
    <source>
        <dbReference type="ARBA" id="ARBA00022842"/>
    </source>
</evidence>
<dbReference type="NCBIfam" id="TIGR01203">
    <property type="entry name" value="HGPRTase"/>
    <property type="match status" value="1"/>
</dbReference>
<comment type="catalytic activity">
    <reaction evidence="14">
        <text>GMP + diphosphate = guanine + 5-phospho-alpha-D-ribose 1-diphosphate</text>
        <dbReference type="Rhea" id="RHEA:25424"/>
        <dbReference type="ChEBI" id="CHEBI:16235"/>
        <dbReference type="ChEBI" id="CHEBI:33019"/>
        <dbReference type="ChEBI" id="CHEBI:58017"/>
        <dbReference type="ChEBI" id="CHEBI:58115"/>
        <dbReference type="EC" id="2.4.2.8"/>
    </reaction>
    <physiologicalReaction direction="right-to-left" evidence="14">
        <dbReference type="Rhea" id="RHEA:25426"/>
    </physiologicalReaction>
</comment>
<proteinExistence type="inferred from homology"/>
<dbReference type="PANTHER" id="PTHR43340">
    <property type="entry name" value="HYPOXANTHINE-GUANINE PHOSPHORIBOSYLTRANSFERASE"/>
    <property type="match status" value="1"/>
</dbReference>
<evidence type="ECO:0000256" key="12">
    <source>
        <dbReference type="ARBA" id="ARBA00022741"/>
    </source>
</evidence>
<evidence type="ECO:0000259" key="17">
    <source>
        <dbReference type="Pfam" id="PF00156"/>
    </source>
</evidence>
<dbReference type="GO" id="GO:0000166">
    <property type="term" value="F:nucleotide binding"/>
    <property type="evidence" value="ECO:0007669"/>
    <property type="project" value="UniProtKB-KW"/>
</dbReference>
<organism evidence="18 19">
    <name type="scientific">Yeguia hominis</name>
    <dbReference type="NCBI Taxonomy" id="2763662"/>
    <lineage>
        <taxon>Bacteria</taxon>
        <taxon>Bacillati</taxon>
        <taxon>Bacillota</taxon>
        <taxon>Clostridia</taxon>
        <taxon>Eubacteriales</taxon>
        <taxon>Yeguiaceae</taxon>
        <taxon>Yeguia</taxon>
    </lineage>
</organism>
<evidence type="ECO:0000256" key="7">
    <source>
        <dbReference type="ARBA" id="ARBA00022490"/>
    </source>
</evidence>
<evidence type="ECO:0000256" key="2">
    <source>
        <dbReference type="ARBA" id="ARBA00002049"/>
    </source>
</evidence>
<keyword evidence="12 16" id="KW-0547">Nucleotide-binding</keyword>
<evidence type="ECO:0000256" key="16">
    <source>
        <dbReference type="RuleBase" id="RU364099"/>
    </source>
</evidence>
<dbReference type="GO" id="GO:0004422">
    <property type="term" value="F:hypoxanthine phosphoribosyltransferase activity"/>
    <property type="evidence" value="ECO:0007669"/>
    <property type="project" value="InterPro"/>
</dbReference>
<dbReference type="GO" id="GO:0005829">
    <property type="term" value="C:cytosol"/>
    <property type="evidence" value="ECO:0007669"/>
    <property type="project" value="TreeGrafter"/>
</dbReference>
<comment type="caution">
    <text evidence="18">The sequence shown here is derived from an EMBL/GenBank/DDBJ whole genome shotgun (WGS) entry which is preliminary data.</text>
</comment>
<dbReference type="GO" id="GO:0046100">
    <property type="term" value="P:hypoxanthine metabolic process"/>
    <property type="evidence" value="ECO:0007669"/>
    <property type="project" value="TreeGrafter"/>
</dbReference>
<dbReference type="InterPro" id="IPR029057">
    <property type="entry name" value="PRTase-like"/>
</dbReference>
<protein>
    <recommendedName>
        <fullName evidence="16">Hypoxanthine phosphoribosyltransferase</fullName>
        <ecNumber evidence="16">2.4.2.8</ecNumber>
    </recommendedName>
</protein>
<name>A0A926HSA1_9FIRM</name>
<dbReference type="CDD" id="cd06223">
    <property type="entry name" value="PRTases_typeI"/>
    <property type="match status" value="1"/>
</dbReference>
<dbReference type="GO" id="GO:0006178">
    <property type="term" value="P:guanine salvage"/>
    <property type="evidence" value="ECO:0007669"/>
    <property type="project" value="TreeGrafter"/>
</dbReference>
<evidence type="ECO:0000313" key="19">
    <source>
        <dbReference type="Proteomes" id="UP000651482"/>
    </source>
</evidence>
<keyword evidence="8 16" id="KW-0328">Glycosyltransferase</keyword>
<sequence length="179" mass="20101">MLEQISKVLYSQEDLQNVVARLGKQISEDYRDKNLLMISILKGSVVFMADLMRAVTIPARIDFMSVSSYGSGVKTSGVVRILKDLDKPIEGYDLLIVEDILDSGMTLDYIVGILKARNPRSIRICTLFDKPERRVTDIKADYVGLQVPDEFIVGYGLDFDEVYRNLPFIGVLKPEAYGG</sequence>
<evidence type="ECO:0000256" key="8">
    <source>
        <dbReference type="ARBA" id="ARBA00022676"/>
    </source>
</evidence>
<comment type="pathway">
    <text evidence="4 16">Purine metabolism; IMP biosynthesis via salvage pathway; IMP from hypoxanthine: step 1/1.</text>
</comment>
<dbReference type="Pfam" id="PF00156">
    <property type="entry name" value="Pribosyltran"/>
    <property type="match status" value="1"/>
</dbReference>
<evidence type="ECO:0000256" key="3">
    <source>
        <dbReference type="ARBA" id="ARBA00004496"/>
    </source>
</evidence>
<dbReference type="FunFam" id="3.40.50.2020:FF:000006">
    <property type="entry name" value="Hypoxanthine phosphoribosyltransferase"/>
    <property type="match status" value="1"/>
</dbReference>
<dbReference type="AlphaFoldDB" id="A0A926HSA1"/>
<feature type="domain" description="Phosphoribosyltransferase" evidence="17">
    <location>
        <begin position="12"/>
        <end position="159"/>
    </location>
</feature>
<evidence type="ECO:0000256" key="15">
    <source>
        <dbReference type="ARBA" id="ARBA00049402"/>
    </source>
</evidence>
<dbReference type="GO" id="GO:0032264">
    <property type="term" value="P:IMP salvage"/>
    <property type="evidence" value="ECO:0007669"/>
    <property type="project" value="TreeGrafter"/>
</dbReference>
<comment type="catalytic activity">
    <reaction evidence="15">
        <text>IMP + diphosphate = hypoxanthine + 5-phospho-alpha-D-ribose 1-diphosphate</text>
        <dbReference type="Rhea" id="RHEA:17973"/>
        <dbReference type="ChEBI" id="CHEBI:17368"/>
        <dbReference type="ChEBI" id="CHEBI:33019"/>
        <dbReference type="ChEBI" id="CHEBI:58017"/>
        <dbReference type="ChEBI" id="CHEBI:58053"/>
        <dbReference type="EC" id="2.4.2.8"/>
    </reaction>
    <physiologicalReaction direction="right-to-left" evidence="15">
        <dbReference type="Rhea" id="RHEA:17975"/>
    </physiologicalReaction>
</comment>
<comment type="cofactor">
    <cofactor evidence="1 16">
        <name>Mg(2+)</name>
        <dbReference type="ChEBI" id="CHEBI:18420"/>
    </cofactor>
</comment>